<dbReference type="EMBL" id="JAADYS010000326">
    <property type="protein sequence ID" value="KAF4470562.1"/>
    <property type="molecule type" value="Genomic_DNA"/>
</dbReference>
<feature type="domain" description="FAD dependent oxidoreductase" evidence="1">
    <location>
        <begin position="48"/>
        <end position="429"/>
    </location>
</feature>
<dbReference type="SUPFAM" id="SSF51905">
    <property type="entry name" value="FAD/NAD(P)-binding domain"/>
    <property type="match status" value="1"/>
</dbReference>
<accession>A0A8H4LLW9</accession>
<evidence type="ECO:0000313" key="2">
    <source>
        <dbReference type="EMBL" id="KAF4470562.1"/>
    </source>
</evidence>
<dbReference type="PANTHER" id="PTHR13847:SF260">
    <property type="entry name" value="FAD DEPENDENT OXIDOREDUCTASE DOMAIN-CONTAINING PROTEIN"/>
    <property type="match status" value="1"/>
</dbReference>
<organism evidence="2 3">
    <name type="scientific">Fusarium albosuccineum</name>
    <dbReference type="NCBI Taxonomy" id="1237068"/>
    <lineage>
        <taxon>Eukaryota</taxon>
        <taxon>Fungi</taxon>
        <taxon>Dikarya</taxon>
        <taxon>Ascomycota</taxon>
        <taxon>Pezizomycotina</taxon>
        <taxon>Sordariomycetes</taxon>
        <taxon>Hypocreomycetidae</taxon>
        <taxon>Hypocreales</taxon>
        <taxon>Nectriaceae</taxon>
        <taxon>Fusarium</taxon>
        <taxon>Fusarium decemcellulare species complex</taxon>
    </lineage>
</organism>
<dbReference type="OrthoDB" id="429143at2759"/>
<dbReference type="AlphaFoldDB" id="A0A8H4LLW9"/>
<dbReference type="Gene3D" id="3.30.9.10">
    <property type="entry name" value="D-Amino Acid Oxidase, subunit A, domain 2"/>
    <property type="match status" value="1"/>
</dbReference>
<gene>
    <name evidence="2" type="ORF">FALBO_2528</name>
</gene>
<dbReference type="PANTHER" id="PTHR13847">
    <property type="entry name" value="SARCOSINE DEHYDROGENASE-RELATED"/>
    <property type="match status" value="1"/>
</dbReference>
<comment type="caution">
    <text evidence="2">The sequence shown here is derived from an EMBL/GenBank/DDBJ whole genome shotgun (WGS) entry which is preliminary data.</text>
</comment>
<name>A0A8H4LLW9_9HYPO</name>
<sequence length="468" mass="51391">MASSRDGIYEPGVVDPGFPVSNPTASFWQSDPHPLANHQSVWPSDPVDAVVIGAGITGVNIARNLLLKRPDYKVVLIEARSLCSGATGRNGGHIKTIAYANWEHFKKTYGVDEAKRLTEFEHSHLPAMSQVAKENGIDCDLVMKEGIDGSYDTATWEQSLAGLEDMRKHLPHLAAQYKVHTDKDYLHNVLKLSKRCIGAISVPGSTIWPYKFVTGLVSPLVLKGSLKLQTNTVVRNVEDADGNELAVAHTDRGVIRAKHIVHATNAWIGHLIHELRPFVSPVRGNVVHFTPTKPPGTPCQESSAFGFDSGYSYWLRYGKKDYDYLAQREGGDMVIGRANVGRRATSDDSETDLIPNAHLRGLANEVSLSPSPLASNSIDKAWSGILAFTEDGAPFIGRVPTSGHAHQWVCGGYHGYGMTKAFRAAEMVALLILGEKVLDEYPRSMYVTEERLRSLARNSLYVDARNKL</sequence>
<protein>
    <submittedName>
        <fullName evidence="2">FAD dependent oxidoreductase superfamily</fullName>
    </submittedName>
</protein>
<proteinExistence type="predicted"/>
<dbReference type="Proteomes" id="UP000554235">
    <property type="component" value="Unassembled WGS sequence"/>
</dbReference>
<evidence type="ECO:0000259" key="1">
    <source>
        <dbReference type="Pfam" id="PF01266"/>
    </source>
</evidence>
<dbReference type="Gene3D" id="3.50.50.60">
    <property type="entry name" value="FAD/NAD(P)-binding domain"/>
    <property type="match status" value="1"/>
</dbReference>
<reference evidence="2 3" key="1">
    <citation type="submission" date="2020-01" db="EMBL/GenBank/DDBJ databases">
        <title>Identification and distribution of gene clusters putatively required for synthesis of sphingolipid metabolism inhibitors in phylogenetically diverse species of the filamentous fungus Fusarium.</title>
        <authorList>
            <person name="Kim H.-S."/>
            <person name="Busman M."/>
            <person name="Brown D.W."/>
            <person name="Divon H."/>
            <person name="Uhlig S."/>
            <person name="Proctor R.H."/>
        </authorList>
    </citation>
    <scope>NUCLEOTIDE SEQUENCE [LARGE SCALE GENOMIC DNA]</scope>
    <source>
        <strain evidence="2 3">NRRL 20459</strain>
    </source>
</reference>
<evidence type="ECO:0000313" key="3">
    <source>
        <dbReference type="Proteomes" id="UP000554235"/>
    </source>
</evidence>
<keyword evidence="3" id="KW-1185">Reference proteome</keyword>
<dbReference type="InterPro" id="IPR036188">
    <property type="entry name" value="FAD/NAD-bd_sf"/>
</dbReference>
<dbReference type="Pfam" id="PF01266">
    <property type="entry name" value="DAO"/>
    <property type="match status" value="1"/>
</dbReference>
<dbReference type="GO" id="GO:0005737">
    <property type="term" value="C:cytoplasm"/>
    <property type="evidence" value="ECO:0007669"/>
    <property type="project" value="TreeGrafter"/>
</dbReference>
<dbReference type="InterPro" id="IPR006076">
    <property type="entry name" value="FAD-dep_OxRdtase"/>
</dbReference>